<sequence length="122" mass="13608">MFGIDAEKLFVLLIIGALVLGPDKLPEYAAKFGHLVRELRRMATGAQEQLRQELGPEFEDIDWNRLDPRQYDPRRIIRDALLDDPADVQRSPATKKTAAMEVPSPPQGLLPGQGVPFDSEAT</sequence>
<keyword evidence="6" id="KW-0811">Translocation</keyword>
<comment type="subcellular location">
    <subcellularLocation>
        <location evidence="1">Membrane</location>
        <topology evidence="1">Single-pass membrane protein</topology>
    </subcellularLocation>
</comment>
<keyword evidence="10" id="KW-1185">Reference proteome</keyword>
<dbReference type="EMBL" id="BMFW01000002">
    <property type="protein sequence ID" value="GGH91214.1"/>
    <property type="molecule type" value="Genomic_DNA"/>
</dbReference>
<organism evidence="9 10">
    <name type="scientific">Arthrobacter liuii</name>
    <dbReference type="NCBI Taxonomy" id="1476996"/>
    <lineage>
        <taxon>Bacteria</taxon>
        <taxon>Bacillati</taxon>
        <taxon>Actinomycetota</taxon>
        <taxon>Actinomycetes</taxon>
        <taxon>Micrococcales</taxon>
        <taxon>Micrococcaceae</taxon>
        <taxon>Arthrobacter</taxon>
    </lineage>
</organism>
<keyword evidence="5" id="KW-1133">Transmembrane helix</keyword>
<evidence type="ECO:0000256" key="2">
    <source>
        <dbReference type="ARBA" id="ARBA00022448"/>
    </source>
</evidence>
<evidence type="ECO:0000256" key="3">
    <source>
        <dbReference type="ARBA" id="ARBA00022692"/>
    </source>
</evidence>
<keyword evidence="2" id="KW-0813">Transport</keyword>
<keyword evidence="7" id="KW-0472">Membrane</keyword>
<evidence type="ECO:0000313" key="10">
    <source>
        <dbReference type="Proteomes" id="UP000643279"/>
    </source>
</evidence>
<dbReference type="PRINTS" id="PR01506">
    <property type="entry name" value="TATBPROTEIN"/>
</dbReference>
<evidence type="ECO:0000256" key="1">
    <source>
        <dbReference type="ARBA" id="ARBA00004167"/>
    </source>
</evidence>
<evidence type="ECO:0000256" key="6">
    <source>
        <dbReference type="ARBA" id="ARBA00023010"/>
    </source>
</evidence>
<feature type="region of interest" description="Disordered" evidence="8">
    <location>
        <begin position="82"/>
        <end position="122"/>
    </location>
</feature>
<evidence type="ECO:0000256" key="7">
    <source>
        <dbReference type="ARBA" id="ARBA00023136"/>
    </source>
</evidence>
<protein>
    <submittedName>
        <fullName evidence="9">Sec-independent protein translocase protein TatB</fullName>
    </submittedName>
</protein>
<evidence type="ECO:0000256" key="8">
    <source>
        <dbReference type="SAM" id="MobiDB-lite"/>
    </source>
</evidence>
<keyword evidence="4" id="KW-0653">Protein transport</keyword>
<dbReference type="RefSeq" id="WP_188570269.1">
    <property type="nucleotide sequence ID" value="NZ_BMFW01000002.1"/>
</dbReference>
<gene>
    <name evidence="9" type="primary">tatB</name>
    <name evidence="9" type="ORF">GCM10007170_06840</name>
</gene>
<dbReference type="Pfam" id="PF02416">
    <property type="entry name" value="TatA_B_E"/>
    <property type="match status" value="1"/>
</dbReference>
<dbReference type="Gene3D" id="1.20.5.3310">
    <property type="match status" value="1"/>
</dbReference>
<name>A0ABQ2AKF7_9MICC</name>
<evidence type="ECO:0000256" key="4">
    <source>
        <dbReference type="ARBA" id="ARBA00022927"/>
    </source>
</evidence>
<dbReference type="InterPro" id="IPR003369">
    <property type="entry name" value="TatA/B/E"/>
</dbReference>
<accession>A0ABQ2AKF7</accession>
<evidence type="ECO:0000256" key="5">
    <source>
        <dbReference type="ARBA" id="ARBA00022989"/>
    </source>
</evidence>
<evidence type="ECO:0000313" key="9">
    <source>
        <dbReference type="EMBL" id="GGH91214.1"/>
    </source>
</evidence>
<proteinExistence type="predicted"/>
<keyword evidence="3" id="KW-0812">Transmembrane</keyword>
<reference evidence="10" key="1">
    <citation type="journal article" date="2019" name="Int. J. Syst. Evol. Microbiol.">
        <title>The Global Catalogue of Microorganisms (GCM) 10K type strain sequencing project: providing services to taxonomists for standard genome sequencing and annotation.</title>
        <authorList>
            <consortium name="The Broad Institute Genomics Platform"/>
            <consortium name="The Broad Institute Genome Sequencing Center for Infectious Disease"/>
            <person name="Wu L."/>
            <person name="Ma J."/>
        </authorList>
    </citation>
    <scope>NUCLEOTIDE SEQUENCE [LARGE SCALE GENOMIC DNA]</scope>
    <source>
        <strain evidence="10">CGMCC 1.12778</strain>
    </source>
</reference>
<dbReference type="Proteomes" id="UP000643279">
    <property type="component" value="Unassembled WGS sequence"/>
</dbReference>
<comment type="caution">
    <text evidence="9">The sequence shown here is derived from an EMBL/GenBank/DDBJ whole genome shotgun (WGS) entry which is preliminary data.</text>
</comment>